<dbReference type="InterPro" id="IPR037396">
    <property type="entry name" value="FMN_HAD"/>
</dbReference>
<dbReference type="Proteomes" id="UP000051242">
    <property type="component" value="Unassembled WGS sequence"/>
</dbReference>
<gene>
    <name evidence="9" type="ORF">ABR85_11015</name>
</gene>
<feature type="binding site" evidence="7">
    <location>
        <begin position="317"/>
        <end position="321"/>
    </location>
    <ligand>
        <name>FMN</name>
        <dbReference type="ChEBI" id="CHEBI:58210"/>
    </ligand>
</feature>
<evidence type="ECO:0000313" key="10">
    <source>
        <dbReference type="Proteomes" id="UP000051242"/>
    </source>
</evidence>
<evidence type="ECO:0000259" key="8">
    <source>
        <dbReference type="PROSITE" id="PS51349"/>
    </source>
</evidence>
<feature type="binding site" evidence="7">
    <location>
        <position position="165"/>
    </location>
    <ligand>
        <name>FMN</name>
        <dbReference type="ChEBI" id="CHEBI:58210"/>
    </ligand>
</feature>
<keyword evidence="2 7" id="KW-0285">Flavoprotein</keyword>
<dbReference type="InterPro" id="IPR013785">
    <property type="entry name" value="Aldolase_TIM"/>
</dbReference>
<feature type="binding site" evidence="7">
    <location>
        <position position="289"/>
    </location>
    <ligand>
        <name>glyoxylate</name>
        <dbReference type="ChEBI" id="CHEBI:36655"/>
    </ligand>
</feature>
<dbReference type="CDD" id="cd02809">
    <property type="entry name" value="alpha_hydroxyacid_oxid_FMN"/>
    <property type="match status" value="1"/>
</dbReference>
<dbReference type="InterPro" id="IPR012133">
    <property type="entry name" value="Alpha-hydoxy_acid_DH_FMN"/>
</dbReference>
<keyword evidence="3 7" id="KW-0288">FMN</keyword>
<dbReference type="GO" id="GO:0010181">
    <property type="term" value="F:FMN binding"/>
    <property type="evidence" value="ECO:0007669"/>
    <property type="project" value="InterPro"/>
</dbReference>
<dbReference type="PANTHER" id="PTHR10578:SF107">
    <property type="entry name" value="2-HYDROXYACID OXIDASE 1"/>
    <property type="match status" value="1"/>
</dbReference>
<dbReference type="EMBL" id="LICD01000041">
    <property type="protein sequence ID" value="KRO82345.1"/>
    <property type="molecule type" value="Genomic_DNA"/>
</dbReference>
<dbReference type="AlphaFoldDB" id="A0A0R2T5E0"/>
<feature type="binding site" evidence="7">
    <location>
        <begin position="340"/>
        <end position="341"/>
    </location>
    <ligand>
        <name>FMN</name>
        <dbReference type="ChEBI" id="CHEBI:58210"/>
    </ligand>
</feature>
<feature type="binding site" evidence="7">
    <location>
        <position position="284"/>
    </location>
    <ligand>
        <name>FMN</name>
        <dbReference type="ChEBI" id="CHEBI:58210"/>
    </ligand>
</feature>
<protein>
    <recommendedName>
        <fullName evidence="8">FMN hydroxy acid dehydrogenase domain-containing protein</fullName>
    </recommendedName>
</protein>
<comment type="caution">
    <text evidence="9">The sequence shown here is derived from an EMBL/GenBank/DDBJ whole genome shotgun (WGS) entry which is preliminary data.</text>
</comment>
<sequence length="404" mass="43479">MKSRREFLKYLAASPLLTEYSAFAQEVEETLGARLTDPSEVINVFEMEALAREKIPPAHFGYLNTGVDSDATLRANRAGFTRFQIRPRRLVDVSSPDLSIDILGTQAKSPIIICPVGSQGAYHAEAELGTARAAKAVGHHMILSTQSSTAIEDVAEARDAPIWFQLYPTNRWANTVAMLQRAEAAGCTAVCLTIDLPGGRNTETQSLLMREDDRDCSVCHKGQAKPIFKGLDMKGVMLNDSSLTWSVIGRMKEVTNMKVLIKGIEVGTDAALAVQHGADGIVVSNHGGRAVETERATIECLPEIVAAVNGRIPIIVDGGFRRGTDIYKALSLGATAVGIGRPYCWGLGAFGQAGVERVLNLLNRELTIAMMGSGTPTIASIGPDYVLDVGHRVERGRMGFGLLD</sequence>
<name>A0A0R2T5E0_9GAMM</name>
<proteinExistence type="inferred from homology"/>
<feature type="binding site" evidence="7">
    <location>
        <position position="144"/>
    </location>
    <ligand>
        <name>FMN</name>
        <dbReference type="ChEBI" id="CHEBI:58210"/>
    </ligand>
</feature>
<feature type="binding site" evidence="7">
    <location>
        <position position="262"/>
    </location>
    <ligand>
        <name>FMN</name>
        <dbReference type="ChEBI" id="CHEBI:58210"/>
    </ligand>
</feature>
<feature type="binding site" evidence="7">
    <location>
        <position position="193"/>
    </location>
    <ligand>
        <name>FMN</name>
        <dbReference type="ChEBI" id="CHEBI:58210"/>
    </ligand>
</feature>
<feature type="active site" description="Proton acceptor" evidence="6">
    <location>
        <position position="286"/>
    </location>
</feature>
<feature type="binding site" evidence="7">
    <location>
        <position position="200"/>
    </location>
    <ligand>
        <name>glyoxylate</name>
        <dbReference type="ChEBI" id="CHEBI:36655"/>
    </ligand>
</feature>
<dbReference type="GO" id="GO:0016491">
    <property type="term" value="F:oxidoreductase activity"/>
    <property type="evidence" value="ECO:0007669"/>
    <property type="project" value="UniProtKB-KW"/>
</dbReference>
<evidence type="ECO:0000313" key="9">
    <source>
        <dbReference type="EMBL" id="KRO82345.1"/>
    </source>
</evidence>
<comment type="similarity">
    <text evidence="5">Belongs to the FMN-dependent alpha-hydroxy acid dehydrogenase family.</text>
</comment>
<dbReference type="Pfam" id="PF01070">
    <property type="entry name" value="FMN_dh"/>
    <property type="match status" value="1"/>
</dbReference>
<organism evidence="9 10">
    <name type="scientific">OM182 bacterium BACL3 MAG-120619-bin3</name>
    <dbReference type="NCBI Taxonomy" id="1655593"/>
    <lineage>
        <taxon>Bacteria</taxon>
        <taxon>Pseudomonadati</taxon>
        <taxon>Pseudomonadota</taxon>
        <taxon>Gammaproteobacteria</taxon>
        <taxon>OMG group</taxon>
        <taxon>OM182 clade</taxon>
    </lineage>
</organism>
<evidence type="ECO:0000256" key="4">
    <source>
        <dbReference type="ARBA" id="ARBA00023002"/>
    </source>
</evidence>
<feature type="binding site" evidence="7">
    <location>
        <position position="62"/>
    </location>
    <ligand>
        <name>glyoxylate</name>
        <dbReference type="ChEBI" id="CHEBI:36655"/>
    </ligand>
</feature>
<reference evidence="9 10" key="1">
    <citation type="submission" date="2015-10" db="EMBL/GenBank/DDBJ databases">
        <title>Metagenome-Assembled Genomes uncover a global brackish microbiome.</title>
        <authorList>
            <person name="Hugerth L.W."/>
            <person name="Larsson J."/>
            <person name="Alneberg J."/>
            <person name="Lindh M.V."/>
            <person name="Legrand C."/>
            <person name="Pinhassi J."/>
            <person name="Andersson A.F."/>
        </authorList>
    </citation>
    <scope>NUCLEOTIDE SEQUENCE [LARGE SCALE GENOMIC DNA]</scope>
    <source>
        <strain evidence="9">BACL22 MAG-120619-bin3</strain>
    </source>
</reference>
<feature type="binding site" evidence="7">
    <location>
        <position position="167"/>
    </location>
    <ligand>
        <name>glyoxylate</name>
        <dbReference type="ChEBI" id="CHEBI:36655"/>
    </ligand>
</feature>
<dbReference type="PIRSF" id="PIRSF000138">
    <property type="entry name" value="Al-hdrx_acd_dh"/>
    <property type="match status" value="1"/>
</dbReference>
<comment type="cofactor">
    <cofactor evidence="1">
        <name>FMN</name>
        <dbReference type="ChEBI" id="CHEBI:58210"/>
    </cofactor>
</comment>
<accession>A0A0R2T5E0</accession>
<evidence type="ECO:0000256" key="3">
    <source>
        <dbReference type="ARBA" id="ARBA00022643"/>
    </source>
</evidence>
<feature type="domain" description="FMN hydroxy acid dehydrogenase" evidence="8">
    <location>
        <begin position="36"/>
        <end position="391"/>
    </location>
</feature>
<feature type="binding site" evidence="7">
    <location>
        <position position="286"/>
    </location>
    <ligand>
        <name>glyoxylate</name>
        <dbReference type="ChEBI" id="CHEBI:36655"/>
    </ligand>
</feature>
<dbReference type="Gene3D" id="3.20.20.70">
    <property type="entry name" value="Aldolase class I"/>
    <property type="match status" value="1"/>
</dbReference>
<evidence type="ECO:0000256" key="1">
    <source>
        <dbReference type="ARBA" id="ARBA00001917"/>
    </source>
</evidence>
<evidence type="ECO:0000256" key="7">
    <source>
        <dbReference type="PIRSR" id="PIRSR000138-2"/>
    </source>
</evidence>
<evidence type="ECO:0000256" key="5">
    <source>
        <dbReference type="ARBA" id="ARBA00024042"/>
    </source>
</evidence>
<evidence type="ECO:0000256" key="2">
    <source>
        <dbReference type="ARBA" id="ARBA00022630"/>
    </source>
</evidence>
<dbReference type="PANTHER" id="PTHR10578">
    <property type="entry name" value="S -2-HYDROXY-ACID OXIDASE-RELATED"/>
    <property type="match status" value="1"/>
</dbReference>
<keyword evidence="4" id="KW-0560">Oxidoreductase</keyword>
<feature type="binding site" evidence="7">
    <location>
        <begin position="115"/>
        <end position="117"/>
    </location>
    <ligand>
        <name>FMN</name>
        <dbReference type="ChEBI" id="CHEBI:58210"/>
    </ligand>
</feature>
<dbReference type="InterPro" id="IPR000262">
    <property type="entry name" value="FMN-dep_DH"/>
</dbReference>
<dbReference type="PROSITE" id="PS51349">
    <property type="entry name" value="FMN_HYDROXY_ACID_DH_2"/>
    <property type="match status" value="1"/>
</dbReference>
<dbReference type="SUPFAM" id="SSF51395">
    <property type="entry name" value="FMN-linked oxidoreductases"/>
    <property type="match status" value="1"/>
</dbReference>
<evidence type="ECO:0000256" key="6">
    <source>
        <dbReference type="PIRSR" id="PIRSR000138-1"/>
    </source>
</evidence>